<dbReference type="InterPro" id="IPR054335">
    <property type="entry name" value="DuOB_dom"/>
</dbReference>
<dbReference type="AlphaFoldDB" id="A0A2A5MIA3"/>
<dbReference type="RefSeq" id="WP_094339463.1">
    <property type="nucleotide sequence ID" value="NZ_JAICAF010000003.1"/>
</dbReference>
<comment type="caution">
    <text evidence="2">The sequence shown here is derived from an EMBL/GenBank/DDBJ whole genome shotgun (WGS) entry which is preliminary data.</text>
</comment>
<proteinExistence type="predicted"/>
<dbReference type="Proteomes" id="UP000217648">
    <property type="component" value="Unassembled WGS sequence"/>
</dbReference>
<organism evidence="2 3">
    <name type="scientific">Klebsiella quasipneumoniae</name>
    <dbReference type="NCBI Taxonomy" id="1463165"/>
    <lineage>
        <taxon>Bacteria</taxon>
        <taxon>Pseudomonadati</taxon>
        <taxon>Pseudomonadota</taxon>
        <taxon>Gammaproteobacteria</taxon>
        <taxon>Enterobacterales</taxon>
        <taxon>Enterobacteriaceae</taxon>
        <taxon>Klebsiella/Raoultella group</taxon>
        <taxon>Klebsiella</taxon>
        <taxon>Klebsiella pneumoniae complex</taxon>
    </lineage>
</organism>
<name>A0A2A5MIA3_9ENTR</name>
<protein>
    <recommendedName>
        <fullName evidence="1">Dual OB-containing domain-containing protein</fullName>
    </recommendedName>
</protein>
<dbReference type="EMBL" id="NXHG01000008">
    <property type="protein sequence ID" value="PCM60587.1"/>
    <property type="molecule type" value="Genomic_DNA"/>
</dbReference>
<evidence type="ECO:0000259" key="1">
    <source>
        <dbReference type="Pfam" id="PF22557"/>
    </source>
</evidence>
<evidence type="ECO:0000313" key="2">
    <source>
        <dbReference type="EMBL" id="PCM60587.1"/>
    </source>
</evidence>
<reference evidence="2 3" key="1">
    <citation type="submission" date="2017-09" db="EMBL/GenBank/DDBJ databases">
        <title>Mdr eskape-Ghana.</title>
        <authorList>
            <person name="Agyepong N."/>
            <person name="Janice J."/>
            <person name="Samuelsen O."/>
            <person name="Owusu-Ofori A."/>
            <person name="Sundsfjord A."/>
            <person name="Essack S."/>
            <person name="Pedersen T."/>
        </authorList>
    </citation>
    <scope>NUCLEOTIDE SEQUENCE [LARGE SCALE GENOMIC DNA]</scope>
    <source>
        <strain evidence="2 3">46</strain>
    </source>
</reference>
<evidence type="ECO:0000313" key="3">
    <source>
        <dbReference type="Proteomes" id="UP000217648"/>
    </source>
</evidence>
<feature type="domain" description="Dual OB-containing" evidence="1">
    <location>
        <begin position="5"/>
        <end position="201"/>
    </location>
</feature>
<gene>
    <name evidence="2" type="ORF">CP911_14925</name>
</gene>
<sequence>MNTDVIILSRTKMSEGKICVGGLDLNSGKMLRLLDNRASALTSDFPYKIGETYAITFEQRYQLIAPHLEDVAVYNYELKSNCNNVALNKIAHGNSNTYNNLSELFSGKLHWQNNRGYVLASDPPDFSVQIAKINKKLVKVGLDYKEFGFSRSRTVKYVGDLDISKMPGVINEGTPIRFSLARPWDKDKNGIKVCYLQMSGVYLL</sequence>
<accession>A0A2A5MIA3</accession>
<dbReference type="Pfam" id="PF22557">
    <property type="entry name" value="DuOB"/>
    <property type="match status" value="1"/>
</dbReference>